<dbReference type="InterPro" id="IPR050166">
    <property type="entry name" value="ABC_transporter_ATP-bind"/>
</dbReference>
<dbReference type="PROSITE" id="PS00211">
    <property type="entry name" value="ABC_TRANSPORTER_1"/>
    <property type="match status" value="1"/>
</dbReference>
<protein>
    <submittedName>
        <fullName evidence="6">ABC transporter ATP-binding protein</fullName>
    </submittedName>
</protein>
<name>A0A3N9TDC3_9VIBR</name>
<keyword evidence="4 6" id="KW-0067">ATP-binding</keyword>
<evidence type="ECO:0000256" key="4">
    <source>
        <dbReference type="ARBA" id="ARBA00022840"/>
    </source>
</evidence>
<dbReference type="Gene3D" id="3.40.50.300">
    <property type="entry name" value="P-loop containing nucleotide triphosphate hydrolases"/>
    <property type="match status" value="1"/>
</dbReference>
<keyword evidence="7" id="KW-1185">Reference proteome</keyword>
<proteinExistence type="inferred from homology"/>
<accession>A0A3N9TDC3</accession>
<evidence type="ECO:0000259" key="5">
    <source>
        <dbReference type="PROSITE" id="PS50893"/>
    </source>
</evidence>
<dbReference type="OrthoDB" id="9802264at2"/>
<dbReference type="AlphaFoldDB" id="A0A3N9TDC3"/>
<dbReference type="Pfam" id="PF00005">
    <property type="entry name" value="ABC_tran"/>
    <property type="match status" value="1"/>
</dbReference>
<reference evidence="6 7" key="1">
    <citation type="submission" date="2018-11" db="EMBL/GenBank/DDBJ databases">
        <title>Vibrio LJC006 sp. nov., isolated from seawater during the bloom of the enteromorpha.</title>
        <authorList>
            <person name="Liang J."/>
        </authorList>
    </citation>
    <scope>NUCLEOTIDE SEQUENCE [LARGE SCALE GENOMIC DNA]</scope>
    <source>
        <strain evidence="6 7">LJC006</strain>
    </source>
</reference>
<dbReference type="Proteomes" id="UP000281112">
    <property type="component" value="Unassembled WGS sequence"/>
</dbReference>
<evidence type="ECO:0000256" key="1">
    <source>
        <dbReference type="ARBA" id="ARBA00005417"/>
    </source>
</evidence>
<dbReference type="InterPro" id="IPR003593">
    <property type="entry name" value="AAA+_ATPase"/>
</dbReference>
<comment type="caution">
    <text evidence="6">The sequence shown here is derived from an EMBL/GenBank/DDBJ whole genome shotgun (WGS) entry which is preliminary data.</text>
</comment>
<dbReference type="GO" id="GO:0005524">
    <property type="term" value="F:ATP binding"/>
    <property type="evidence" value="ECO:0007669"/>
    <property type="project" value="UniProtKB-KW"/>
</dbReference>
<comment type="similarity">
    <text evidence="1">Belongs to the ABC transporter superfamily.</text>
</comment>
<evidence type="ECO:0000256" key="3">
    <source>
        <dbReference type="ARBA" id="ARBA00022741"/>
    </source>
</evidence>
<keyword evidence="3" id="KW-0547">Nucleotide-binding</keyword>
<dbReference type="SUPFAM" id="SSF52540">
    <property type="entry name" value="P-loop containing nucleoside triphosphate hydrolases"/>
    <property type="match status" value="1"/>
</dbReference>
<dbReference type="PROSITE" id="PS50893">
    <property type="entry name" value="ABC_TRANSPORTER_2"/>
    <property type="match status" value="1"/>
</dbReference>
<dbReference type="InterPro" id="IPR017871">
    <property type="entry name" value="ABC_transporter-like_CS"/>
</dbReference>
<evidence type="ECO:0000313" key="7">
    <source>
        <dbReference type="Proteomes" id="UP000281112"/>
    </source>
</evidence>
<dbReference type="InterPro" id="IPR003439">
    <property type="entry name" value="ABC_transporter-like_ATP-bd"/>
</dbReference>
<sequence>MAIQTQDITLDDLSLAYRGQKPLINGVSVTFPAEGWSCILGTSGCGKTTLLRFLAGLNHDHVCMSGKITHGFTSPLHHNIAYMEQHDSLLPWLTILDNVLLPFRFSTCGTKSENRERAIELLDKVGLADHLYDHPKTLSGGMRQRAALVRTLIQDKPVVLMDEPFSALDAVTRSRLQELSFELLTNKAVILITHDPLEAIKLARKLFLLKGKPAFMQSLSLPTSSPIRELNTESALLHQQIMQLLSGERQ</sequence>
<feature type="domain" description="ABC transporter" evidence="5">
    <location>
        <begin position="8"/>
        <end position="236"/>
    </location>
</feature>
<dbReference type="InterPro" id="IPR027417">
    <property type="entry name" value="P-loop_NTPase"/>
</dbReference>
<dbReference type="PANTHER" id="PTHR42788:SF13">
    <property type="entry name" value="ALIPHATIC SULFONATES IMPORT ATP-BINDING PROTEIN SSUB"/>
    <property type="match status" value="1"/>
</dbReference>
<gene>
    <name evidence="6" type="ORF">EES38_16730</name>
</gene>
<dbReference type="GO" id="GO:0016887">
    <property type="term" value="F:ATP hydrolysis activity"/>
    <property type="evidence" value="ECO:0007669"/>
    <property type="project" value="InterPro"/>
</dbReference>
<dbReference type="SMART" id="SM00382">
    <property type="entry name" value="AAA"/>
    <property type="match status" value="1"/>
</dbReference>
<keyword evidence="2" id="KW-0813">Transport</keyword>
<dbReference type="EMBL" id="RJVQ01000008">
    <property type="protein sequence ID" value="RQW62050.1"/>
    <property type="molecule type" value="Genomic_DNA"/>
</dbReference>
<evidence type="ECO:0000256" key="2">
    <source>
        <dbReference type="ARBA" id="ARBA00022448"/>
    </source>
</evidence>
<dbReference type="RefSeq" id="WP_124938387.1">
    <property type="nucleotide sequence ID" value="NZ_RJVQ01000008.1"/>
</dbReference>
<dbReference type="PANTHER" id="PTHR42788">
    <property type="entry name" value="TAURINE IMPORT ATP-BINDING PROTEIN-RELATED"/>
    <property type="match status" value="1"/>
</dbReference>
<evidence type="ECO:0000313" key="6">
    <source>
        <dbReference type="EMBL" id="RQW62050.1"/>
    </source>
</evidence>
<organism evidence="6 7">
    <name type="scientific">Vibrio viridaestus</name>
    <dbReference type="NCBI Taxonomy" id="2487322"/>
    <lineage>
        <taxon>Bacteria</taxon>
        <taxon>Pseudomonadati</taxon>
        <taxon>Pseudomonadota</taxon>
        <taxon>Gammaproteobacteria</taxon>
        <taxon>Vibrionales</taxon>
        <taxon>Vibrionaceae</taxon>
        <taxon>Vibrio</taxon>
    </lineage>
</organism>